<dbReference type="Gene3D" id="3.30.710.10">
    <property type="entry name" value="Potassium Channel Kv1.1, Chain A"/>
    <property type="match status" value="2"/>
</dbReference>
<keyword evidence="7" id="KW-1185">Reference proteome</keyword>
<gene>
    <name evidence="6" type="ORF">Bpfe_017294</name>
</gene>
<keyword evidence="6" id="KW-0808">Transferase</keyword>
<dbReference type="SUPFAM" id="SSF54695">
    <property type="entry name" value="POZ domain"/>
    <property type="match status" value="2"/>
</dbReference>
<protein>
    <submittedName>
        <fullName evidence="6">Inhibitor of Bruton tyrosine kinase</fullName>
    </submittedName>
</protein>
<dbReference type="InterPro" id="IPR002110">
    <property type="entry name" value="Ankyrin_rpt"/>
</dbReference>
<feature type="region of interest" description="Disordered" evidence="4">
    <location>
        <begin position="1233"/>
        <end position="1273"/>
    </location>
</feature>
<dbReference type="PROSITE" id="PS50012">
    <property type="entry name" value="RCC1_3"/>
    <property type="match status" value="3"/>
</dbReference>
<feature type="compositionally biased region" description="Basic and acidic residues" evidence="4">
    <location>
        <begin position="1172"/>
        <end position="1182"/>
    </location>
</feature>
<dbReference type="PANTHER" id="PTHR22872:SF2">
    <property type="entry name" value="INHIBITOR OF BRUTON TYROSINE KINASE"/>
    <property type="match status" value="1"/>
</dbReference>
<feature type="compositionally biased region" description="Polar residues" evidence="4">
    <location>
        <begin position="1107"/>
        <end position="1125"/>
    </location>
</feature>
<feature type="region of interest" description="Disordered" evidence="4">
    <location>
        <begin position="1000"/>
        <end position="1021"/>
    </location>
</feature>
<feature type="compositionally biased region" description="Polar residues" evidence="4">
    <location>
        <begin position="1195"/>
        <end position="1209"/>
    </location>
</feature>
<feature type="region of interest" description="Disordered" evidence="4">
    <location>
        <begin position="1172"/>
        <end position="1209"/>
    </location>
</feature>
<feature type="repeat" description="RCC1" evidence="3">
    <location>
        <begin position="143"/>
        <end position="196"/>
    </location>
</feature>
<accession>A0AAD8BG43</accession>
<reference evidence="6" key="2">
    <citation type="submission" date="2023-04" db="EMBL/GenBank/DDBJ databases">
        <authorList>
            <person name="Bu L."/>
            <person name="Lu L."/>
            <person name="Laidemitt M.R."/>
            <person name="Zhang S.M."/>
            <person name="Mutuku M."/>
            <person name="Mkoji G."/>
            <person name="Steinauer M."/>
            <person name="Loker E.S."/>
        </authorList>
    </citation>
    <scope>NUCLEOTIDE SEQUENCE</scope>
    <source>
        <strain evidence="6">KasaAsao</strain>
        <tissue evidence="6">Whole Snail</tissue>
    </source>
</reference>
<evidence type="ECO:0000256" key="2">
    <source>
        <dbReference type="PROSITE-ProRule" id="PRU00023"/>
    </source>
</evidence>
<dbReference type="InterPro" id="IPR036770">
    <property type="entry name" value="Ankyrin_rpt-contain_sf"/>
</dbReference>
<keyword evidence="6" id="KW-0418">Kinase</keyword>
<evidence type="ECO:0000256" key="4">
    <source>
        <dbReference type="SAM" id="MobiDB-lite"/>
    </source>
</evidence>
<name>A0AAD8BG43_BIOPF</name>
<dbReference type="PROSITE" id="PS50097">
    <property type="entry name" value="BTB"/>
    <property type="match status" value="2"/>
</dbReference>
<dbReference type="PANTHER" id="PTHR22872">
    <property type="entry name" value="BTK-BINDING PROTEIN-RELATED"/>
    <property type="match status" value="1"/>
</dbReference>
<evidence type="ECO:0000256" key="1">
    <source>
        <dbReference type="ARBA" id="ARBA00022737"/>
    </source>
</evidence>
<feature type="repeat" description="RCC1" evidence="3">
    <location>
        <begin position="249"/>
        <end position="303"/>
    </location>
</feature>
<dbReference type="PROSITE" id="PS50297">
    <property type="entry name" value="ANK_REP_REGION"/>
    <property type="match status" value="1"/>
</dbReference>
<dbReference type="Pfam" id="PF00415">
    <property type="entry name" value="RCC1"/>
    <property type="match status" value="3"/>
</dbReference>
<feature type="repeat" description="ANK" evidence="2">
    <location>
        <begin position="51"/>
        <end position="84"/>
    </location>
</feature>
<feature type="repeat" description="RCC1" evidence="3">
    <location>
        <begin position="197"/>
        <end position="248"/>
    </location>
</feature>
<dbReference type="Proteomes" id="UP001233172">
    <property type="component" value="Unassembled WGS sequence"/>
</dbReference>
<feature type="domain" description="BTB" evidence="5">
    <location>
        <begin position="570"/>
        <end position="638"/>
    </location>
</feature>
<evidence type="ECO:0000259" key="5">
    <source>
        <dbReference type="PROSITE" id="PS50097"/>
    </source>
</evidence>
<feature type="region of interest" description="Disordered" evidence="4">
    <location>
        <begin position="1107"/>
        <end position="1140"/>
    </location>
</feature>
<dbReference type="CDD" id="cd18500">
    <property type="entry name" value="BACK_IBtk"/>
    <property type="match status" value="1"/>
</dbReference>
<dbReference type="InterPro" id="IPR000408">
    <property type="entry name" value="Reg_chr_condens"/>
</dbReference>
<keyword evidence="2" id="KW-0040">ANK repeat</keyword>
<organism evidence="6 7">
    <name type="scientific">Biomphalaria pfeifferi</name>
    <name type="common">Bloodfluke planorb</name>
    <name type="synonym">Freshwater snail</name>
    <dbReference type="NCBI Taxonomy" id="112525"/>
    <lineage>
        <taxon>Eukaryota</taxon>
        <taxon>Metazoa</taxon>
        <taxon>Spiralia</taxon>
        <taxon>Lophotrochozoa</taxon>
        <taxon>Mollusca</taxon>
        <taxon>Gastropoda</taxon>
        <taxon>Heterobranchia</taxon>
        <taxon>Euthyneura</taxon>
        <taxon>Panpulmonata</taxon>
        <taxon>Hygrophila</taxon>
        <taxon>Lymnaeoidea</taxon>
        <taxon>Planorbidae</taxon>
        <taxon>Biomphalaria</taxon>
    </lineage>
</organism>
<dbReference type="SUPFAM" id="SSF48403">
    <property type="entry name" value="Ankyrin repeat"/>
    <property type="match status" value="1"/>
</dbReference>
<feature type="compositionally biased region" description="Low complexity" evidence="4">
    <location>
        <begin position="1127"/>
        <end position="1140"/>
    </location>
</feature>
<dbReference type="InterPro" id="IPR009091">
    <property type="entry name" value="RCC1/BLIP-II"/>
</dbReference>
<dbReference type="SMART" id="SM00248">
    <property type="entry name" value="ANK"/>
    <property type="match status" value="2"/>
</dbReference>
<reference evidence="6" key="1">
    <citation type="journal article" date="2023" name="PLoS Negl. Trop. Dis.">
        <title>A genome sequence for Biomphalaria pfeifferi, the major vector snail for the human-infecting parasite Schistosoma mansoni.</title>
        <authorList>
            <person name="Bu L."/>
            <person name="Lu L."/>
            <person name="Laidemitt M.R."/>
            <person name="Zhang S.M."/>
            <person name="Mutuku M."/>
            <person name="Mkoji G."/>
            <person name="Steinauer M."/>
            <person name="Loker E.S."/>
        </authorList>
    </citation>
    <scope>NUCLEOTIDE SEQUENCE</scope>
    <source>
        <strain evidence="6">KasaAsao</strain>
    </source>
</reference>
<proteinExistence type="predicted"/>
<feature type="compositionally biased region" description="Low complexity" evidence="4">
    <location>
        <begin position="1245"/>
        <end position="1264"/>
    </location>
</feature>
<keyword evidence="1" id="KW-0677">Repeat</keyword>
<evidence type="ECO:0000313" key="7">
    <source>
        <dbReference type="Proteomes" id="UP001233172"/>
    </source>
</evidence>
<dbReference type="EMBL" id="JASAOG010000087">
    <property type="protein sequence ID" value="KAK0053363.1"/>
    <property type="molecule type" value="Genomic_DNA"/>
</dbReference>
<dbReference type="GO" id="GO:0016301">
    <property type="term" value="F:kinase activity"/>
    <property type="evidence" value="ECO:0007669"/>
    <property type="project" value="UniProtKB-KW"/>
</dbReference>
<dbReference type="Gene3D" id="1.25.40.20">
    <property type="entry name" value="Ankyrin repeat-containing domain"/>
    <property type="match status" value="1"/>
</dbReference>
<dbReference type="PROSITE" id="PS50088">
    <property type="entry name" value="ANK_REPEAT"/>
    <property type="match status" value="1"/>
</dbReference>
<dbReference type="Pfam" id="PF12796">
    <property type="entry name" value="Ank_2"/>
    <property type="match status" value="1"/>
</dbReference>
<dbReference type="InterPro" id="IPR051625">
    <property type="entry name" value="Signaling_Regulatory_Domain"/>
</dbReference>
<feature type="domain" description="BTB" evidence="5">
    <location>
        <begin position="762"/>
        <end position="830"/>
    </location>
</feature>
<sequence length="1369" mass="153025">MPLVHLDNDFEPKRSSKDVQEIITVLVRTGIRECQSYSSLCHSWMRQVDVFGRTTLHLAASFGKLDMLEWILEEKKVDLNQKDFESAWTALHRSLFYGQLNCARLLTQFNCDLQVRDAEGLSPLDMPMMDRPSNVTYSSIEPNEVYTWGEDHNSTLGHVSSHKRSSPEAVDYFKKSAISIKQVVLSKYHSVFLSQAGHVYTCGHGHGGRLGHSDQKTILIPRLLESVQEHTCLEITAACDHTALRMAGGLVYTFGLNTYHQLGLTPLVDCSPIPKLMNLKPLKGKSISGVCVGRFHTVIWTPDSVFTVGLNAGQLGHQRGDKNQSILRQVSYLRHTDIGISRVACSDAATVCLTTKGDVYILHEYQCKKIASKWQDIEQVLVSGGNLDHNIGLDILKETRGQELRVLMKNEPGQLFLWRNSSPSLKRCRFNLKRQLWISDVTMTWSSLLLATERGEAFIGSIPTKPVSAYVKDHDVKQGKDQIRDCGDGFDQPRLLDLLLKDEMEEISVKRVPYIHRAVLVAADKKGRDFAVVQALPNCCMTEFPMVTSSEINEQFKHLCDYSDIDDNISDAVIQVGNRSWPVHKYIISLRSDYFRNVVTTGHNLKGEKLVLKVDNISPEIMNQLIYFIYTDSCDYLQLGHKISHHQSPAKNSSDGKRNCDTLNNVSEEAVTKGLSAFQVHQKLSSKAHKKDSLNKLTQNNESQQSQNPVKLLQEAASRFGVKGLSKRLDTVKCSSDLIISQGKNLVKPKVRFDRSKLPELYDVNIRSEDGEEIQCHKCVLVARLEYFYSMLSTGWVETFNTTTLSLPIPGQVLKILIDYLYCDEAPYLKDLGNEELLCSVLIVSDQLLASRLKEMCEVALADTITFKNVGELLEFSTIYNAKQLKVACQQFICLNLPAMLEGRRAVSDQKFICLNLPAMLEGRYLDVISQDAMEALTVYYRSIIPNMAYRMLTPETGGPYQEYIDEVMSEFEASERDTPNDPGCVKKVKQAKKVKGKVKKITSGEERNKSTSMVAGSPRSAVMHQVSTGSDVSTKAADDVMAVVDDLKKQAQEDDKKLQAAAAARSKDKMKWKPLMLQDEKMPPTLSAPTQPEAVPLWTGNMRTLSKSAGQGQRSPSFTDSTSVKPLVSPESPVTTSPTSLRDIMCQESQTIEKTKSNFSTRISWKDVKKQQSKELKEKQQKQTLVEPSDRPQAITSPKPVTNPWTSAGSNVVKSLRDLMIQEEKAVSAPVPIPTSKKDRHLSDTSSLGSLGSLGMSPRSPSGDAVAISKSGGENPWTKRIAMAASPPPAVINFSAILKDEKEKSETLVRTQQKPLALIQLEERAMNELLEHYRAGQETDKYITVDRVSKAMAVPMWHRDSKSVGHLL</sequence>
<evidence type="ECO:0000313" key="6">
    <source>
        <dbReference type="EMBL" id="KAK0053363.1"/>
    </source>
</evidence>
<comment type="caution">
    <text evidence="6">The sequence shown here is derived from an EMBL/GenBank/DDBJ whole genome shotgun (WGS) entry which is preliminary data.</text>
</comment>
<dbReference type="Pfam" id="PF00651">
    <property type="entry name" value="BTB"/>
    <property type="match status" value="2"/>
</dbReference>
<dbReference type="Gene3D" id="2.130.10.30">
    <property type="entry name" value="Regulator of chromosome condensation 1/beta-lactamase-inhibitor protein II"/>
    <property type="match status" value="1"/>
</dbReference>
<dbReference type="SUPFAM" id="SSF50985">
    <property type="entry name" value="RCC1/BLIP-II"/>
    <property type="match status" value="1"/>
</dbReference>
<dbReference type="SMART" id="SM00225">
    <property type="entry name" value="BTB"/>
    <property type="match status" value="2"/>
</dbReference>
<dbReference type="InterPro" id="IPR011333">
    <property type="entry name" value="SKP1/BTB/POZ_sf"/>
</dbReference>
<evidence type="ECO:0000256" key="3">
    <source>
        <dbReference type="PROSITE-ProRule" id="PRU00235"/>
    </source>
</evidence>
<dbReference type="InterPro" id="IPR000210">
    <property type="entry name" value="BTB/POZ_dom"/>
</dbReference>